<evidence type="ECO:0000256" key="2">
    <source>
        <dbReference type="ARBA" id="ARBA00011716"/>
    </source>
</evidence>
<comment type="similarity">
    <text evidence="5">Belongs to the prefoldin alpha subunit family.</text>
</comment>
<dbReference type="SUPFAM" id="SSF46579">
    <property type="entry name" value="Prefoldin"/>
    <property type="match status" value="1"/>
</dbReference>
<gene>
    <name evidence="5" type="primary">pfdA</name>
    <name evidence="8" type="ordered locus">Mpet_1852</name>
</gene>
<evidence type="ECO:0000256" key="7">
    <source>
        <dbReference type="SAM" id="Coils"/>
    </source>
</evidence>
<dbReference type="InterPro" id="IPR009053">
    <property type="entry name" value="Prefoldin"/>
</dbReference>
<dbReference type="Pfam" id="PF02996">
    <property type="entry name" value="Prefoldin"/>
    <property type="match status" value="1"/>
</dbReference>
<evidence type="ECO:0000256" key="5">
    <source>
        <dbReference type="HAMAP-Rule" id="MF_00308"/>
    </source>
</evidence>
<keyword evidence="3 5" id="KW-0143">Chaperone</keyword>
<dbReference type="GO" id="GO:0006457">
    <property type="term" value="P:protein folding"/>
    <property type="evidence" value="ECO:0007669"/>
    <property type="project" value="UniProtKB-UniRule"/>
</dbReference>
<dbReference type="NCBIfam" id="TIGR00293">
    <property type="entry name" value="prefoldin subunit alpha"/>
    <property type="match status" value="1"/>
</dbReference>
<dbReference type="RefSeq" id="WP_013329781.1">
    <property type="nucleotide sequence ID" value="NC_014507.1"/>
</dbReference>
<dbReference type="eggNOG" id="arCOG01341">
    <property type="taxonomic scope" value="Archaea"/>
</dbReference>
<dbReference type="GO" id="GO:0005737">
    <property type="term" value="C:cytoplasm"/>
    <property type="evidence" value="ECO:0007669"/>
    <property type="project" value="UniProtKB-SubCell"/>
</dbReference>
<keyword evidence="9" id="KW-1185">Reference proteome</keyword>
<keyword evidence="7" id="KW-0175">Coiled coil</keyword>
<dbReference type="InterPro" id="IPR004127">
    <property type="entry name" value="Prefoldin_subunit_alpha"/>
</dbReference>
<dbReference type="STRING" id="679926.Mpet_1852"/>
<evidence type="ECO:0000313" key="9">
    <source>
        <dbReference type="Proteomes" id="UP000006565"/>
    </source>
</evidence>
<dbReference type="Proteomes" id="UP000006565">
    <property type="component" value="Chromosome"/>
</dbReference>
<dbReference type="InterPro" id="IPR011599">
    <property type="entry name" value="PFD_alpha_archaea"/>
</dbReference>
<comment type="similarity">
    <text evidence="1">Belongs to the prefoldin subunit alpha family.</text>
</comment>
<dbReference type="KEGG" id="mpi:Mpet_1852"/>
<comment type="subcellular location">
    <subcellularLocation>
        <location evidence="5">Cytoplasm</location>
    </subcellularLocation>
</comment>
<dbReference type="AlphaFoldDB" id="E1RIL2"/>
<dbReference type="HAMAP" id="MF_00308">
    <property type="entry name" value="PfdA"/>
    <property type="match status" value="1"/>
</dbReference>
<proteinExistence type="inferred from homology"/>
<dbReference type="Gene3D" id="1.10.287.370">
    <property type="match status" value="1"/>
</dbReference>
<accession>E1RIL2</accession>
<evidence type="ECO:0000313" key="8">
    <source>
        <dbReference type="EMBL" id="ADN36604.1"/>
    </source>
</evidence>
<keyword evidence="5" id="KW-0963">Cytoplasm</keyword>
<evidence type="ECO:0000256" key="4">
    <source>
        <dbReference type="ARBA" id="ARBA00025077"/>
    </source>
</evidence>
<organism evidence="8 9">
    <name type="scientific">Methanolacinia petrolearia (strain DSM 11571 / OCM 486 / SEBR 4847)</name>
    <name type="common">Methanoplanus petrolearius</name>
    <dbReference type="NCBI Taxonomy" id="679926"/>
    <lineage>
        <taxon>Archaea</taxon>
        <taxon>Methanobacteriati</taxon>
        <taxon>Methanobacteriota</taxon>
        <taxon>Stenosarchaea group</taxon>
        <taxon>Methanomicrobia</taxon>
        <taxon>Methanomicrobiales</taxon>
        <taxon>Methanomicrobiaceae</taxon>
        <taxon>Methanolacinia</taxon>
    </lineage>
</organism>
<name>E1RIL2_METP4</name>
<evidence type="ECO:0000256" key="6">
    <source>
        <dbReference type="NCBIfam" id="TIGR00293"/>
    </source>
</evidence>
<dbReference type="GO" id="GO:0051082">
    <property type="term" value="F:unfolded protein binding"/>
    <property type="evidence" value="ECO:0007669"/>
    <property type="project" value="UniProtKB-UniRule"/>
</dbReference>
<dbReference type="GeneID" id="9744329"/>
<evidence type="ECO:0000256" key="3">
    <source>
        <dbReference type="ARBA" id="ARBA00023186"/>
    </source>
</evidence>
<sequence>MVSNLDNVDPREIEMLQQYLNEFGQQAEAYTAQLQILEQRRIESLTAIETIKNIGSQPDNTMLLEIGGGASMKVKALEPDNVFVNIGSNVIVEKTSDESVSYLEDRIIELEALEKKVSETITEIRKQASDVAKKMEDLYKKYQAQSGN</sequence>
<evidence type="ECO:0000256" key="1">
    <source>
        <dbReference type="ARBA" id="ARBA00010048"/>
    </source>
</evidence>
<protein>
    <recommendedName>
        <fullName evidence="5 6">Prefoldin subunit alpha</fullName>
    </recommendedName>
    <alternativeName>
        <fullName evidence="5">GimC subunit alpha</fullName>
    </alternativeName>
</protein>
<comment type="function">
    <text evidence="4 5">Molecular chaperone capable of stabilizing a range of proteins. Seems to fulfill an ATP-independent, HSP70-like function in archaeal de novo protein folding.</text>
</comment>
<dbReference type="HOGENOM" id="CLU_091867_1_3_2"/>
<dbReference type="CDD" id="cd23160">
    <property type="entry name" value="Prefoldin_alpha_GimC"/>
    <property type="match status" value="1"/>
</dbReference>
<dbReference type="GO" id="GO:0016272">
    <property type="term" value="C:prefoldin complex"/>
    <property type="evidence" value="ECO:0007669"/>
    <property type="project" value="UniProtKB-UniRule"/>
</dbReference>
<feature type="coiled-coil region" evidence="7">
    <location>
        <begin position="110"/>
        <end position="145"/>
    </location>
</feature>
<reference evidence="8 9" key="1">
    <citation type="journal article" date="2010" name="Stand. Genomic Sci.">
        <title>Complete genome sequence of Methanoplanus petrolearius type strain (SEBR 4847).</title>
        <authorList>
            <person name="Brambilla E."/>
            <person name="Djao O.D."/>
            <person name="Daligault H."/>
            <person name="Lapidus A."/>
            <person name="Lucas S."/>
            <person name="Hammon N."/>
            <person name="Nolan M."/>
            <person name="Tice H."/>
            <person name="Cheng J.F."/>
            <person name="Han C."/>
            <person name="Tapia R."/>
            <person name="Goodwin L."/>
            <person name="Pitluck S."/>
            <person name="Liolios K."/>
            <person name="Ivanova N."/>
            <person name="Mavromatis K."/>
            <person name="Mikhailova N."/>
            <person name="Pati A."/>
            <person name="Chen A."/>
            <person name="Palaniappan K."/>
            <person name="Land M."/>
            <person name="Hauser L."/>
            <person name="Chang Y.J."/>
            <person name="Jeffries C.D."/>
            <person name="Rohde M."/>
            <person name="Spring S."/>
            <person name="Sikorski J."/>
            <person name="Goker M."/>
            <person name="Woyke T."/>
            <person name="Bristow J."/>
            <person name="Eisen J.A."/>
            <person name="Markowitz V."/>
            <person name="Hugenholtz P."/>
            <person name="Kyrpides N.C."/>
            <person name="Klenk H.P."/>
        </authorList>
    </citation>
    <scope>NUCLEOTIDE SEQUENCE [LARGE SCALE GENOMIC DNA]</scope>
    <source>
        <strain evidence="9">DSM 11571 / OCM 486 / SEBR 4847</strain>
    </source>
</reference>
<dbReference type="EMBL" id="CP002117">
    <property type="protein sequence ID" value="ADN36604.1"/>
    <property type="molecule type" value="Genomic_DNA"/>
</dbReference>
<comment type="subunit">
    <text evidence="2 5">Heterohexamer of two alpha and four beta subunits.</text>
</comment>